<name>F5ZAA6_ALTNA</name>
<dbReference type="SUPFAM" id="SSF48452">
    <property type="entry name" value="TPR-like"/>
    <property type="match status" value="1"/>
</dbReference>
<evidence type="ECO:0000313" key="2">
    <source>
        <dbReference type="Proteomes" id="UP000000683"/>
    </source>
</evidence>
<protein>
    <submittedName>
        <fullName evidence="1">Uncharacterized protein</fullName>
    </submittedName>
</protein>
<dbReference type="Gene3D" id="1.25.40.10">
    <property type="entry name" value="Tetratricopeptide repeat domain"/>
    <property type="match status" value="1"/>
</dbReference>
<sequence length="142" mass="16284">MHILRFLFFLVFITSMHVEAQHADAQHTGTGKKGDVDALKASIRNERELGDIEKAELLTQDLQRIVDHSQTPELQADLATITAENEISRTRYSHAIELLKSAELMYSRLSNDFALAHVYTMLGYAYYSMSEYPLSLDYYHRA</sequence>
<dbReference type="InterPro" id="IPR011990">
    <property type="entry name" value="TPR-like_helical_dom_sf"/>
</dbReference>
<organism evidence="1 2">
    <name type="scientific">Alteromonas naphthalenivorans</name>
    <dbReference type="NCBI Taxonomy" id="715451"/>
    <lineage>
        <taxon>Bacteria</taxon>
        <taxon>Pseudomonadati</taxon>
        <taxon>Pseudomonadota</taxon>
        <taxon>Gammaproteobacteria</taxon>
        <taxon>Alteromonadales</taxon>
        <taxon>Alteromonadaceae</taxon>
        <taxon>Alteromonas/Salinimonas group</taxon>
        <taxon>Alteromonas</taxon>
    </lineage>
</organism>
<gene>
    <name evidence="1" type="ordered locus">ambt_01210</name>
</gene>
<accession>F5ZAA6</accession>
<dbReference type="PROSITE" id="PS50293">
    <property type="entry name" value="TPR_REGION"/>
    <property type="match status" value="1"/>
</dbReference>
<dbReference type="AlphaFoldDB" id="F5ZAA6"/>
<dbReference type="Proteomes" id="UP000000683">
    <property type="component" value="Chromosome"/>
</dbReference>
<reference evidence="1 2" key="1">
    <citation type="journal article" date="2011" name="J. Bacteriol.">
        <title>Complete genome sequence of the polycyclic aromatic hydrocarbon-degrading bacterium Alteromonas sp. strain SN2.</title>
        <authorList>
            <person name="Jin H.M."/>
            <person name="Jeong H."/>
            <person name="Moon E.J."/>
            <person name="Math R.K."/>
            <person name="Lee K."/>
            <person name="Kim H.J."/>
            <person name="Jeon C.O."/>
            <person name="Oh T.K."/>
            <person name="Kim J.F."/>
        </authorList>
    </citation>
    <scope>NUCLEOTIDE SEQUENCE [LARGE SCALE GENOMIC DNA]</scope>
    <source>
        <strain evidence="2">JCM 17741 / KACC 18427 / KCTC 11700BP / SN2</strain>
    </source>
</reference>
<dbReference type="KEGG" id="alt:ambt_01210"/>
<keyword evidence="2" id="KW-1185">Reference proteome</keyword>
<proteinExistence type="predicted"/>
<dbReference type="RefSeq" id="WP_013782739.1">
    <property type="nucleotide sequence ID" value="NC_015554.1"/>
</dbReference>
<dbReference type="HOGENOM" id="CLU_1811735_0_0_6"/>
<dbReference type="EMBL" id="CP002339">
    <property type="protein sequence ID" value="AEF01797.1"/>
    <property type="molecule type" value="Genomic_DNA"/>
</dbReference>
<evidence type="ECO:0000313" key="1">
    <source>
        <dbReference type="EMBL" id="AEF01797.1"/>
    </source>
</evidence>